<gene>
    <name evidence="2" type="ORF">Tco_1071006</name>
</gene>
<proteinExistence type="predicted"/>
<feature type="compositionally biased region" description="Polar residues" evidence="1">
    <location>
        <begin position="42"/>
        <end position="57"/>
    </location>
</feature>
<name>A0ABQ5HNB5_9ASTR</name>
<comment type="caution">
    <text evidence="2">The sequence shown here is derived from an EMBL/GenBank/DDBJ whole genome shotgun (WGS) entry which is preliminary data.</text>
</comment>
<feature type="compositionally biased region" description="Basic and acidic residues" evidence="1">
    <location>
        <begin position="64"/>
        <end position="74"/>
    </location>
</feature>
<protein>
    <submittedName>
        <fullName evidence="2">Uncharacterized protein</fullName>
    </submittedName>
</protein>
<feature type="region of interest" description="Disordered" evidence="1">
    <location>
        <begin position="42"/>
        <end position="74"/>
    </location>
</feature>
<keyword evidence="3" id="KW-1185">Reference proteome</keyword>
<sequence length="895" mass="100124">MEVDGEPILDADGLKGLVRLLRLAQVLGLLHVVVYNAASKLDCSSPTEPALTNSEDLPNNEVAGHPHEDSSKRLSDTVYTLTGELLKKLASIAPSHRKFFFSKNTETLNSLTLVDGNKSKGVESDGNQEHITLWQELSECIGVTESQLGQGSLSSVVNANVGDPSLPLGTQRLLPFIEAFLVLCDKLQEKCSLLQQDNACAKESKIKQSISSSSQSQTTKGTVTFTRFDEKHRRLLNAFVRQDPGLLEKALSMLLKAPTETSFLKKGKAKVAWNIVCLPKQEGGLDVHRRLSISKEALGAFGKSQTYRYRGRWYDRGQEAEHKQVEIMEDRRYKNTVEDHNMDSGASFHATYCKEELERFKLRSGKVHLADDKTLDIAAVGDLDEEGYHIGFGDQQWKVTKDSLVVAHGNKRGSQYMVEVHPEGIGAIINGSGSAAVWFGEAEESFLYNVSKDKETAEVGAIGVAKHLYSLVLLKDKPNIQSREHGDSCRGSEDVIGLRIPEEEWRGKDTSRTLEVAQMKCDTAFGYEESPDSSSLTKPIQKSQVLLVDIPKNLIENDSIVAEHGLKNGEPESYSEALSSKEFVQWKKAINEEMVSLEKNQTWSLVRLPVGKKALQSKWVFRVKEEVLIYVEDSWNEELCSDVHQVSDEREVEVLHSFNWPPSELITDDGVLLERDYSQFNDYRKVRAVALLKGRWFEVYKDYLRRRAVKLARGVQFGMDRAVWHEPEQFSSELNNISLELYTIQRSVQSFDISNAVSDVVMDEMWADMDGIGPLWDDIADLIKSLSSKGSVVSIACSFMLCDLDFEPLSLSLSSLPSCDLIISLSRWIKCTLTRIAKLSFFDVTACASCVRAFSAKPTSLCAFSIATSFLLLSELKRSLNRLISPCHLVYELMN</sequence>
<dbReference type="EMBL" id="BQNB010019809">
    <property type="protein sequence ID" value="GJT89289.1"/>
    <property type="molecule type" value="Genomic_DNA"/>
</dbReference>
<reference evidence="2" key="2">
    <citation type="submission" date="2022-01" db="EMBL/GenBank/DDBJ databases">
        <authorList>
            <person name="Yamashiro T."/>
            <person name="Shiraishi A."/>
            <person name="Satake H."/>
            <person name="Nakayama K."/>
        </authorList>
    </citation>
    <scope>NUCLEOTIDE SEQUENCE</scope>
</reference>
<dbReference type="Proteomes" id="UP001151760">
    <property type="component" value="Unassembled WGS sequence"/>
</dbReference>
<evidence type="ECO:0000256" key="1">
    <source>
        <dbReference type="SAM" id="MobiDB-lite"/>
    </source>
</evidence>
<reference evidence="2" key="1">
    <citation type="journal article" date="2022" name="Int. J. Mol. Sci.">
        <title>Draft Genome of Tanacetum Coccineum: Genomic Comparison of Closely Related Tanacetum-Family Plants.</title>
        <authorList>
            <person name="Yamashiro T."/>
            <person name="Shiraishi A."/>
            <person name="Nakayama K."/>
            <person name="Satake H."/>
        </authorList>
    </citation>
    <scope>NUCLEOTIDE SEQUENCE</scope>
</reference>
<evidence type="ECO:0000313" key="2">
    <source>
        <dbReference type="EMBL" id="GJT89289.1"/>
    </source>
</evidence>
<evidence type="ECO:0000313" key="3">
    <source>
        <dbReference type="Proteomes" id="UP001151760"/>
    </source>
</evidence>
<organism evidence="2 3">
    <name type="scientific">Tanacetum coccineum</name>
    <dbReference type="NCBI Taxonomy" id="301880"/>
    <lineage>
        <taxon>Eukaryota</taxon>
        <taxon>Viridiplantae</taxon>
        <taxon>Streptophyta</taxon>
        <taxon>Embryophyta</taxon>
        <taxon>Tracheophyta</taxon>
        <taxon>Spermatophyta</taxon>
        <taxon>Magnoliopsida</taxon>
        <taxon>eudicotyledons</taxon>
        <taxon>Gunneridae</taxon>
        <taxon>Pentapetalae</taxon>
        <taxon>asterids</taxon>
        <taxon>campanulids</taxon>
        <taxon>Asterales</taxon>
        <taxon>Asteraceae</taxon>
        <taxon>Asteroideae</taxon>
        <taxon>Anthemideae</taxon>
        <taxon>Anthemidinae</taxon>
        <taxon>Tanacetum</taxon>
    </lineage>
</organism>
<accession>A0ABQ5HNB5</accession>